<accession>A0A2P2JUT8</accession>
<dbReference type="AlphaFoldDB" id="A0A2P2JUT8"/>
<dbReference type="SUPFAM" id="SSF54928">
    <property type="entry name" value="RNA-binding domain, RBD"/>
    <property type="match status" value="1"/>
</dbReference>
<evidence type="ECO:0000256" key="2">
    <source>
        <dbReference type="PROSITE-ProRule" id="PRU00176"/>
    </source>
</evidence>
<dbReference type="SMART" id="SM01218">
    <property type="entry name" value="FoP_duplication"/>
    <property type="match status" value="1"/>
</dbReference>
<protein>
    <submittedName>
        <fullName evidence="5">Uncharacterized protein MANES_07G113400</fullName>
    </submittedName>
</protein>
<evidence type="ECO:0000313" key="5">
    <source>
        <dbReference type="EMBL" id="MBW97223.1"/>
    </source>
</evidence>
<dbReference type="PANTHER" id="PTHR19965:SF35">
    <property type="entry name" value="RNA ANNEALING PROTEIN YRA1"/>
    <property type="match status" value="1"/>
</dbReference>
<evidence type="ECO:0000256" key="1">
    <source>
        <dbReference type="ARBA" id="ARBA00022884"/>
    </source>
</evidence>
<dbReference type="Pfam" id="PF00076">
    <property type="entry name" value="RRM_1"/>
    <property type="match status" value="1"/>
</dbReference>
<dbReference type="InterPro" id="IPR012677">
    <property type="entry name" value="Nucleotide-bd_a/b_plait_sf"/>
</dbReference>
<dbReference type="CDD" id="cd12680">
    <property type="entry name" value="RRM_THOC4"/>
    <property type="match status" value="1"/>
</dbReference>
<dbReference type="InterPro" id="IPR025715">
    <property type="entry name" value="FoP_C"/>
</dbReference>
<dbReference type="PROSITE" id="PS50102">
    <property type="entry name" value="RRM"/>
    <property type="match status" value="1"/>
</dbReference>
<dbReference type="GO" id="GO:0006406">
    <property type="term" value="P:mRNA export from nucleus"/>
    <property type="evidence" value="ECO:0007669"/>
    <property type="project" value="TreeGrafter"/>
</dbReference>
<sequence length="273" mass="29814">MSSSLDMALDDIIRNNNNNKRCGERERANNSSRGGGSASGWSSGSVLGPDPDRRFPNRGPTRYYPYPTTPVSLFQPMIFPSGQSATKLYISNLDYGVSNEDIKVLFSEVGELERYTIHYDRSGRSKGTAEVVFVSQTDALTAMKRYNNVHLDGKPLRIELVGVNLLPPLPPPHPVPQTIASNTGKPDSGFRSGRQITGVRGQEWGHGRGLGGNSGFARAQARGRSDDKKLTAEELDADLDKYRLQSKAGEVIRTSSWVHSGSLSGAIYKRESA</sequence>
<dbReference type="SMART" id="SM00360">
    <property type="entry name" value="RRM"/>
    <property type="match status" value="1"/>
</dbReference>
<proteinExistence type="predicted"/>
<feature type="domain" description="RRM" evidence="4">
    <location>
        <begin position="86"/>
        <end position="163"/>
    </location>
</feature>
<dbReference type="EMBL" id="GGEC01016740">
    <property type="protein sequence ID" value="MBW97223.1"/>
    <property type="molecule type" value="Transcribed_RNA"/>
</dbReference>
<dbReference type="InterPro" id="IPR035979">
    <property type="entry name" value="RBD_domain_sf"/>
</dbReference>
<feature type="region of interest" description="Disordered" evidence="3">
    <location>
        <begin position="201"/>
        <end position="236"/>
    </location>
</feature>
<dbReference type="Gene3D" id="3.30.70.330">
    <property type="match status" value="1"/>
</dbReference>
<dbReference type="Pfam" id="PF13865">
    <property type="entry name" value="FoP_duplication"/>
    <property type="match status" value="1"/>
</dbReference>
<dbReference type="PANTHER" id="PTHR19965">
    <property type="entry name" value="RNA AND EXPORT FACTOR BINDING PROTEIN"/>
    <property type="match status" value="1"/>
</dbReference>
<dbReference type="InterPro" id="IPR000504">
    <property type="entry name" value="RRM_dom"/>
</dbReference>
<name>A0A2P2JUT8_RHIMU</name>
<keyword evidence="1 2" id="KW-0694">RNA-binding</keyword>
<feature type="region of interest" description="Disordered" evidence="3">
    <location>
        <begin position="15"/>
        <end position="62"/>
    </location>
</feature>
<evidence type="ECO:0000259" key="4">
    <source>
        <dbReference type="PROSITE" id="PS50102"/>
    </source>
</evidence>
<organism evidence="5">
    <name type="scientific">Rhizophora mucronata</name>
    <name type="common">Asiatic mangrove</name>
    <dbReference type="NCBI Taxonomy" id="61149"/>
    <lineage>
        <taxon>Eukaryota</taxon>
        <taxon>Viridiplantae</taxon>
        <taxon>Streptophyta</taxon>
        <taxon>Embryophyta</taxon>
        <taxon>Tracheophyta</taxon>
        <taxon>Spermatophyta</taxon>
        <taxon>Magnoliopsida</taxon>
        <taxon>eudicotyledons</taxon>
        <taxon>Gunneridae</taxon>
        <taxon>Pentapetalae</taxon>
        <taxon>rosids</taxon>
        <taxon>fabids</taxon>
        <taxon>Malpighiales</taxon>
        <taxon>Rhizophoraceae</taxon>
        <taxon>Rhizophora</taxon>
    </lineage>
</organism>
<dbReference type="GO" id="GO:0005634">
    <property type="term" value="C:nucleus"/>
    <property type="evidence" value="ECO:0007669"/>
    <property type="project" value="TreeGrafter"/>
</dbReference>
<evidence type="ECO:0000256" key="3">
    <source>
        <dbReference type="SAM" id="MobiDB-lite"/>
    </source>
</evidence>
<dbReference type="GO" id="GO:0003729">
    <property type="term" value="F:mRNA binding"/>
    <property type="evidence" value="ECO:0007669"/>
    <property type="project" value="TreeGrafter"/>
</dbReference>
<dbReference type="InterPro" id="IPR051229">
    <property type="entry name" value="ALYREF_mRNA_export"/>
</dbReference>
<feature type="compositionally biased region" description="Basic and acidic residues" evidence="3">
    <location>
        <begin position="223"/>
        <end position="236"/>
    </location>
</feature>
<reference evidence="5" key="1">
    <citation type="submission" date="2018-02" db="EMBL/GenBank/DDBJ databases">
        <title>Rhizophora mucronata_Transcriptome.</title>
        <authorList>
            <person name="Meera S.P."/>
            <person name="Sreeshan A."/>
            <person name="Augustine A."/>
        </authorList>
    </citation>
    <scope>NUCLEOTIDE SEQUENCE</scope>
    <source>
        <tissue evidence="5">Leaf</tissue>
    </source>
</reference>